<dbReference type="InterPro" id="IPR035979">
    <property type="entry name" value="RBD_domain_sf"/>
</dbReference>
<dbReference type="SMART" id="SM00360">
    <property type="entry name" value="RRM"/>
    <property type="match status" value="3"/>
</dbReference>
<feature type="domain" description="RRM" evidence="7">
    <location>
        <begin position="347"/>
        <end position="431"/>
    </location>
</feature>
<keyword evidence="4" id="KW-0539">Nucleus</keyword>
<dbReference type="InterPro" id="IPR051945">
    <property type="entry name" value="RRM_MRD1_RNA_proc_ribogen"/>
</dbReference>
<dbReference type="Pfam" id="PF00076">
    <property type="entry name" value="RRM_1"/>
    <property type="match status" value="3"/>
</dbReference>
<dbReference type="SUPFAM" id="SSF54928">
    <property type="entry name" value="RNA-binding domain, RBD"/>
    <property type="match status" value="2"/>
</dbReference>
<feature type="compositionally biased region" description="Acidic residues" evidence="6">
    <location>
        <begin position="168"/>
        <end position="180"/>
    </location>
</feature>
<evidence type="ECO:0000313" key="9">
    <source>
        <dbReference type="RefSeq" id="XP_015185984.1"/>
    </source>
</evidence>
<dbReference type="Gene3D" id="3.30.70.330">
    <property type="match status" value="3"/>
</dbReference>
<name>A0ABM1J0J7_POLDO</name>
<feature type="domain" description="RRM" evidence="7">
    <location>
        <begin position="24"/>
        <end position="100"/>
    </location>
</feature>
<organism evidence="8 9">
    <name type="scientific">Polistes dominula</name>
    <name type="common">European paper wasp</name>
    <name type="synonym">Vespa dominula</name>
    <dbReference type="NCBI Taxonomy" id="743375"/>
    <lineage>
        <taxon>Eukaryota</taxon>
        <taxon>Metazoa</taxon>
        <taxon>Ecdysozoa</taxon>
        <taxon>Arthropoda</taxon>
        <taxon>Hexapoda</taxon>
        <taxon>Insecta</taxon>
        <taxon>Pterygota</taxon>
        <taxon>Neoptera</taxon>
        <taxon>Endopterygota</taxon>
        <taxon>Hymenoptera</taxon>
        <taxon>Apocrita</taxon>
        <taxon>Aculeata</taxon>
        <taxon>Vespoidea</taxon>
        <taxon>Vespidae</taxon>
        <taxon>Polistinae</taxon>
        <taxon>Polistini</taxon>
        <taxon>Polistes</taxon>
    </lineage>
</organism>
<keyword evidence="2" id="KW-0677">Repeat</keyword>
<proteinExistence type="predicted"/>
<evidence type="ECO:0000256" key="5">
    <source>
        <dbReference type="PROSITE-ProRule" id="PRU00176"/>
    </source>
</evidence>
<dbReference type="CDD" id="cd12416">
    <property type="entry name" value="RRM4_RBM28_like"/>
    <property type="match status" value="1"/>
</dbReference>
<dbReference type="Proteomes" id="UP000694924">
    <property type="component" value="Unplaced"/>
</dbReference>
<keyword evidence="3 5" id="KW-0694">RNA-binding</keyword>
<evidence type="ECO:0000259" key="7">
    <source>
        <dbReference type="PROSITE" id="PS50102"/>
    </source>
</evidence>
<dbReference type="InterPro" id="IPR012677">
    <property type="entry name" value="Nucleotide-bd_a/b_plait_sf"/>
</dbReference>
<evidence type="ECO:0000256" key="1">
    <source>
        <dbReference type="ARBA" id="ARBA00004123"/>
    </source>
</evidence>
<gene>
    <name evidence="9" type="primary">LOC107071467</name>
</gene>
<comment type="subcellular location">
    <subcellularLocation>
        <location evidence="1">Nucleus</location>
    </subcellularLocation>
</comment>
<dbReference type="InterPro" id="IPR000504">
    <property type="entry name" value="RRM_dom"/>
</dbReference>
<dbReference type="RefSeq" id="XP_015185984.1">
    <property type="nucleotide sequence ID" value="XM_015330498.1"/>
</dbReference>
<sequence length="590" mass="68400">MERKNIHSLKNKQIYKENVRKKRARIIIRNLPFQLTEDNLKEYFNEYGKLEEVKILEKNGKSVGCGFVQFDHVQSAAKAIHHANMKILQGRSIVVDWAIPKSKYKKDKNNPGNIKEDNIDAEIKMECEENQNDDSKNDYISLSTEKNQEDIQDLSKEEDIKDEKVTEEMSEEEEEEEADDKELIRRQNFKRESNDVEDGKTIFLKNVPFSTTNNELKKFMEERFGPVYYALICIDRMTEHSRGTAFVKFKNIEDTEKCLSAGTELRLQDEILEPYKALSKKCIMDKNNLKNKKERDTRNLYLVKEGVITAGSPAAVGVSATDMAKRLQLERWKSQILRNLNMFVSRIRLVVQNLPASLDDAKLRLIFKKYGGPTAIIREAKVMRDLKNIDANGVGKSKEFGFVTFTKHEDALRALRAINNNPKIFTPYKRPIVAFSIENRIMVNTKQRRTEKNLARSPLYSGNKKIIPKESVEQKIVQAKSERKVEKEEKTFTGNQSKPGQTKIRSRFNLKNQAILHKKVTKKEKKAVKHDQQSRKMKIEKVKKDVKFKKSAKKRDAENANFNKLVHSYKNKLLAIGPTNPSKWYETSST</sequence>
<evidence type="ECO:0000313" key="8">
    <source>
        <dbReference type="Proteomes" id="UP000694924"/>
    </source>
</evidence>
<evidence type="ECO:0000256" key="3">
    <source>
        <dbReference type="ARBA" id="ARBA00022884"/>
    </source>
</evidence>
<dbReference type="PANTHER" id="PTHR48039:SF5">
    <property type="entry name" value="RNA-BINDING PROTEIN 28"/>
    <property type="match status" value="1"/>
</dbReference>
<reference evidence="9" key="1">
    <citation type="submission" date="2025-08" db="UniProtKB">
        <authorList>
            <consortium name="RefSeq"/>
        </authorList>
    </citation>
    <scope>IDENTIFICATION</scope>
    <source>
        <tissue evidence="9">Whole body</tissue>
    </source>
</reference>
<dbReference type="PROSITE" id="PS50102">
    <property type="entry name" value="RRM"/>
    <property type="match status" value="3"/>
</dbReference>
<keyword evidence="8" id="KW-1185">Reference proteome</keyword>
<feature type="region of interest" description="Disordered" evidence="6">
    <location>
        <begin position="143"/>
        <end position="181"/>
    </location>
</feature>
<feature type="compositionally biased region" description="Basic and acidic residues" evidence="6">
    <location>
        <begin position="146"/>
        <end position="167"/>
    </location>
</feature>
<protein>
    <submittedName>
        <fullName evidence="9">RNA-binding protein 28-like</fullName>
    </submittedName>
</protein>
<feature type="unsure residue" description="I or L" evidence="9">
    <location>
        <position position="50"/>
    </location>
</feature>
<feature type="domain" description="RRM" evidence="7">
    <location>
        <begin position="200"/>
        <end position="279"/>
    </location>
</feature>
<evidence type="ECO:0000256" key="4">
    <source>
        <dbReference type="ARBA" id="ARBA00023242"/>
    </source>
</evidence>
<evidence type="ECO:0000256" key="2">
    <source>
        <dbReference type="ARBA" id="ARBA00022737"/>
    </source>
</evidence>
<dbReference type="PANTHER" id="PTHR48039">
    <property type="entry name" value="RNA-BINDING MOTIF PROTEIN 14B"/>
    <property type="match status" value="1"/>
</dbReference>
<evidence type="ECO:0000256" key="6">
    <source>
        <dbReference type="SAM" id="MobiDB-lite"/>
    </source>
</evidence>
<accession>A0ABM1J0J7</accession>